<protein>
    <recommendedName>
        <fullName evidence="9">G-protein coupled receptors family 1 profile domain-containing protein</fullName>
    </recommendedName>
</protein>
<feature type="transmembrane region" description="Helical" evidence="8">
    <location>
        <begin position="26"/>
        <end position="52"/>
    </location>
</feature>
<keyword evidence="5 8" id="KW-0472">Membrane</keyword>
<evidence type="ECO:0000313" key="11">
    <source>
        <dbReference type="Proteomes" id="UP000676336"/>
    </source>
</evidence>
<feature type="non-terminal residue" evidence="10">
    <location>
        <position position="88"/>
    </location>
</feature>
<dbReference type="PANTHER" id="PTHR45695">
    <property type="entry name" value="LEUCOKININ RECEPTOR-RELATED"/>
    <property type="match status" value="1"/>
</dbReference>
<dbReference type="PANTHER" id="PTHR45695:SF22">
    <property type="entry name" value="G-PROTEIN COUPLED RECEPTORS FAMILY 1 PROFILE DOMAIN-CONTAINING PROTEIN"/>
    <property type="match status" value="1"/>
</dbReference>
<organism evidence="10 11">
    <name type="scientific">Rotaria magnacalcarata</name>
    <dbReference type="NCBI Taxonomy" id="392030"/>
    <lineage>
        <taxon>Eukaryota</taxon>
        <taxon>Metazoa</taxon>
        <taxon>Spiralia</taxon>
        <taxon>Gnathifera</taxon>
        <taxon>Rotifera</taxon>
        <taxon>Eurotatoria</taxon>
        <taxon>Bdelloidea</taxon>
        <taxon>Philodinida</taxon>
        <taxon>Philodinidae</taxon>
        <taxon>Rotaria</taxon>
    </lineage>
</organism>
<evidence type="ECO:0000256" key="6">
    <source>
        <dbReference type="ARBA" id="ARBA00023170"/>
    </source>
</evidence>
<reference evidence="10" key="1">
    <citation type="submission" date="2021-02" db="EMBL/GenBank/DDBJ databases">
        <authorList>
            <person name="Nowell W R."/>
        </authorList>
    </citation>
    <scope>NUCLEOTIDE SEQUENCE</scope>
</reference>
<dbReference type="AlphaFoldDB" id="A0A8S3JPR6"/>
<evidence type="ECO:0000256" key="1">
    <source>
        <dbReference type="ARBA" id="ARBA00004141"/>
    </source>
</evidence>
<evidence type="ECO:0000256" key="7">
    <source>
        <dbReference type="ARBA" id="ARBA00023224"/>
    </source>
</evidence>
<keyword evidence="3 8" id="KW-1133">Transmembrane helix</keyword>
<evidence type="ECO:0000313" key="10">
    <source>
        <dbReference type="EMBL" id="CAF5218674.1"/>
    </source>
</evidence>
<dbReference type="Pfam" id="PF00001">
    <property type="entry name" value="7tm_1"/>
    <property type="match status" value="1"/>
</dbReference>
<evidence type="ECO:0000256" key="3">
    <source>
        <dbReference type="ARBA" id="ARBA00022989"/>
    </source>
</evidence>
<comment type="subcellular location">
    <subcellularLocation>
        <location evidence="1">Membrane</location>
        <topology evidence="1">Multi-pass membrane protein</topology>
    </subcellularLocation>
</comment>
<evidence type="ECO:0000256" key="5">
    <source>
        <dbReference type="ARBA" id="ARBA00023136"/>
    </source>
</evidence>
<name>A0A8S3JPR6_9BILA</name>
<dbReference type="SUPFAM" id="SSF81321">
    <property type="entry name" value="Family A G protein-coupled receptor-like"/>
    <property type="match status" value="1"/>
</dbReference>
<evidence type="ECO:0000259" key="9">
    <source>
        <dbReference type="PROSITE" id="PS50262"/>
    </source>
</evidence>
<gene>
    <name evidence="10" type="ORF">SMN809_LOCUS81062</name>
</gene>
<comment type="caution">
    <text evidence="10">The sequence shown here is derived from an EMBL/GenBank/DDBJ whole genome shotgun (WGS) entry which is preliminary data.</text>
</comment>
<dbReference type="InterPro" id="IPR000276">
    <property type="entry name" value="GPCR_Rhodpsn"/>
</dbReference>
<keyword evidence="7" id="KW-0807">Transducer</keyword>
<keyword evidence="2 8" id="KW-0812">Transmembrane</keyword>
<feature type="domain" description="G-protein coupled receptors family 1 profile" evidence="9">
    <location>
        <begin position="6"/>
        <end position="88"/>
    </location>
</feature>
<feature type="transmembrane region" description="Helical" evidence="8">
    <location>
        <begin position="67"/>
        <end position="86"/>
    </location>
</feature>
<proteinExistence type="predicted"/>
<keyword evidence="6" id="KW-0675">Receptor</keyword>
<evidence type="ECO:0000256" key="2">
    <source>
        <dbReference type="ARBA" id="ARBA00022692"/>
    </source>
</evidence>
<accession>A0A8S3JPR6</accession>
<evidence type="ECO:0000256" key="4">
    <source>
        <dbReference type="ARBA" id="ARBA00023040"/>
    </source>
</evidence>
<dbReference type="InterPro" id="IPR017452">
    <property type="entry name" value="GPCR_Rhodpsn_7TM"/>
</dbReference>
<dbReference type="Gene3D" id="1.20.1070.10">
    <property type="entry name" value="Rhodopsin 7-helix transmembrane proteins"/>
    <property type="match status" value="1"/>
</dbReference>
<dbReference type="EMBL" id="CAJOBI010347112">
    <property type="protein sequence ID" value="CAF5218674.1"/>
    <property type="molecule type" value="Genomic_DNA"/>
</dbReference>
<dbReference type="PROSITE" id="PS50262">
    <property type="entry name" value="G_PROTEIN_RECEP_F1_2"/>
    <property type="match status" value="1"/>
</dbReference>
<sequence>CITLIGNSYIIFKLLYNRRHRTRLQLFILNLAIGDLTICLCTMTSELFLLIFDQQWILGNVACKLTLYIQVVTLASTTFINVAMTYDR</sequence>
<keyword evidence="4" id="KW-0297">G-protein coupled receptor</keyword>
<dbReference type="GO" id="GO:0004930">
    <property type="term" value="F:G protein-coupled receptor activity"/>
    <property type="evidence" value="ECO:0007669"/>
    <property type="project" value="UniProtKB-KW"/>
</dbReference>
<dbReference type="Proteomes" id="UP000676336">
    <property type="component" value="Unassembled WGS sequence"/>
</dbReference>
<evidence type="ECO:0000256" key="8">
    <source>
        <dbReference type="SAM" id="Phobius"/>
    </source>
</evidence>
<feature type="non-terminal residue" evidence="10">
    <location>
        <position position="1"/>
    </location>
</feature>
<dbReference type="GO" id="GO:0005886">
    <property type="term" value="C:plasma membrane"/>
    <property type="evidence" value="ECO:0007669"/>
    <property type="project" value="TreeGrafter"/>
</dbReference>